<reference evidence="4 5" key="2">
    <citation type="submission" date="2025-04" db="UniProtKB">
        <authorList>
            <consortium name="RefSeq"/>
        </authorList>
    </citation>
    <scope>IDENTIFICATION</scope>
    <source>
        <tissue evidence="4 5">Leaf</tissue>
    </source>
</reference>
<dbReference type="GeneID" id="109711012"/>
<sequence>MRAPSLLSQCLPGLLPHDKASHCVNVVSEKDLHLPSPAVEIIPSKNAHPYKYAGENVEMQGLNIFKGRVSVADIVGLSKSDAMTSKAEGPLKSWESSIDLVNVLKNEIRDGLLSFRGKRILELGCGYGLPGIFACLKGASTVHFQDPNAETIRCKTIPNVLANLEQARERQSHQPESPLTPSRQQLPHDIHFYAGEWEELHTVLSVVQKDSFDVGMGLGFSEDDLMDGYSSQDGSIVGHETSSRRSRKLSGSRAWERGHEGDVGDGGYDIVLINEIPYLSGALQNLYALIKKCLRPPYGVLYLAAKKHYGGSNSGARQLKALVDEEGTFGAHLVSELADREIWKFFFK</sequence>
<dbReference type="AlphaFoldDB" id="A0A199VXX2"/>
<accession>A0A199VXX2</accession>
<proteinExistence type="predicted"/>
<dbReference type="InterPro" id="IPR029063">
    <property type="entry name" value="SAM-dependent_MTases_sf"/>
</dbReference>
<evidence type="ECO:0000313" key="3">
    <source>
        <dbReference type="Proteomes" id="UP000515123"/>
    </source>
</evidence>
<dbReference type="GO" id="GO:0032259">
    <property type="term" value="P:methylation"/>
    <property type="evidence" value="ECO:0007669"/>
    <property type="project" value="UniProtKB-KW"/>
</dbReference>
<evidence type="ECO:0000313" key="2">
    <source>
        <dbReference type="Proteomes" id="UP000092600"/>
    </source>
</evidence>
<dbReference type="RefSeq" id="XP_020089466.1">
    <property type="nucleotide sequence ID" value="XM_020233877.1"/>
</dbReference>
<evidence type="ECO:0000313" key="4">
    <source>
        <dbReference type="RefSeq" id="XP_020089465.1"/>
    </source>
</evidence>
<evidence type="ECO:0000313" key="1">
    <source>
        <dbReference type="EMBL" id="OAY81550.1"/>
    </source>
</evidence>
<dbReference type="SUPFAM" id="SSF53335">
    <property type="entry name" value="S-adenosyl-L-methionine-dependent methyltransferases"/>
    <property type="match status" value="1"/>
</dbReference>
<keyword evidence="3" id="KW-1185">Reference proteome</keyword>
<dbReference type="STRING" id="4615.A0A199VXX2"/>
<dbReference type="RefSeq" id="XP_020089467.1">
    <property type="nucleotide sequence ID" value="XM_020233878.1"/>
</dbReference>
<dbReference type="GO" id="GO:0008168">
    <property type="term" value="F:methyltransferase activity"/>
    <property type="evidence" value="ECO:0007669"/>
    <property type="project" value="UniProtKB-KW"/>
</dbReference>
<name>A0A199VXX2_ANACO</name>
<keyword evidence="1 4" id="KW-0489">Methyltransferase</keyword>
<gene>
    <name evidence="4 5 6" type="primary">LOC109711012</name>
    <name evidence="1" type="ORF">ACMD2_16639</name>
</gene>
<evidence type="ECO:0000313" key="6">
    <source>
        <dbReference type="RefSeq" id="XP_020089467.1"/>
    </source>
</evidence>
<dbReference type="Gene3D" id="3.40.50.150">
    <property type="entry name" value="Vaccinia Virus protein VP39"/>
    <property type="match status" value="1"/>
</dbReference>
<organism evidence="1 2">
    <name type="scientific">Ananas comosus</name>
    <name type="common">Pineapple</name>
    <name type="synonym">Ananas ananas</name>
    <dbReference type="NCBI Taxonomy" id="4615"/>
    <lineage>
        <taxon>Eukaryota</taxon>
        <taxon>Viridiplantae</taxon>
        <taxon>Streptophyta</taxon>
        <taxon>Embryophyta</taxon>
        <taxon>Tracheophyta</taxon>
        <taxon>Spermatophyta</taxon>
        <taxon>Magnoliopsida</taxon>
        <taxon>Liliopsida</taxon>
        <taxon>Poales</taxon>
        <taxon>Bromeliaceae</taxon>
        <taxon>Bromelioideae</taxon>
        <taxon>Ananas</taxon>
    </lineage>
</organism>
<dbReference type="Gramene" id="Aco004697.1.mrna1">
    <property type="protein sequence ID" value="Aco004697.1.mrna1"/>
    <property type="gene ID" value="Aco004697.1.path1"/>
</dbReference>
<dbReference type="OrthoDB" id="1723750at2759"/>
<reference evidence="1 2" key="1">
    <citation type="journal article" date="2016" name="DNA Res.">
        <title>The draft genome of MD-2 pineapple using hybrid error correction of long reads.</title>
        <authorList>
            <person name="Redwan R.M."/>
            <person name="Saidin A."/>
            <person name="Kumar S.V."/>
        </authorList>
    </citation>
    <scope>NUCLEOTIDE SEQUENCE [LARGE SCALE GENOMIC DNA]</scope>
    <source>
        <strain evidence="2">cv. MD2</strain>
        <tissue evidence="1">Leaf</tissue>
    </source>
</reference>
<dbReference type="Proteomes" id="UP000515123">
    <property type="component" value="Linkage group 5"/>
</dbReference>
<evidence type="ECO:0000313" key="5">
    <source>
        <dbReference type="RefSeq" id="XP_020089466.1"/>
    </source>
</evidence>
<dbReference type="InterPro" id="IPR019410">
    <property type="entry name" value="Methyltransf_16"/>
</dbReference>
<keyword evidence="1" id="KW-0808">Transferase</keyword>
<dbReference type="RefSeq" id="XP_020089465.1">
    <property type="nucleotide sequence ID" value="XM_020233876.1"/>
</dbReference>
<protein>
    <submittedName>
        <fullName evidence="1 4 5">Histidine protein methyltransferase</fullName>
    </submittedName>
</protein>
<dbReference type="EMBL" id="LSRQ01000647">
    <property type="protein sequence ID" value="OAY81550.1"/>
    <property type="molecule type" value="Genomic_DNA"/>
</dbReference>
<dbReference type="PANTHER" id="PTHR14614:SF160">
    <property type="entry name" value="METHYLTRANSFERASE SMALL DOMAIN-CONTAINING PROTEIN"/>
    <property type="match status" value="1"/>
</dbReference>
<dbReference type="Proteomes" id="UP000092600">
    <property type="component" value="Unassembled WGS sequence"/>
</dbReference>
<dbReference type="PANTHER" id="PTHR14614">
    <property type="entry name" value="HEPATOCELLULAR CARCINOMA-ASSOCIATED ANTIGEN"/>
    <property type="match status" value="1"/>
</dbReference>